<accession>A0A6J7WFA4</accession>
<protein>
    <submittedName>
        <fullName evidence="1">Uncharacterized protein</fullName>
    </submittedName>
</protein>
<proteinExistence type="predicted"/>
<dbReference type="EMBL" id="LR798232">
    <property type="protein sequence ID" value="CAB5212323.1"/>
    <property type="molecule type" value="Genomic_DNA"/>
</dbReference>
<name>A0A6J7WFA4_9CAUD</name>
<gene>
    <name evidence="1" type="ORF">UFOVP192_5</name>
</gene>
<sequence>MEKVVEFILKTAGPYSKAKAERLYLEEFRKSKKSSLMAEAMFKGVEAVSAQERDAYSHPDYVSLLLGLKEAVEIEEKLKWQLVAAQIKVDLYRTESANARFIEKATL</sequence>
<evidence type="ECO:0000313" key="1">
    <source>
        <dbReference type="EMBL" id="CAB5212323.1"/>
    </source>
</evidence>
<reference evidence="1" key="1">
    <citation type="submission" date="2020-05" db="EMBL/GenBank/DDBJ databases">
        <authorList>
            <person name="Chiriac C."/>
            <person name="Salcher M."/>
            <person name="Ghai R."/>
            <person name="Kavagutti S V."/>
        </authorList>
    </citation>
    <scope>NUCLEOTIDE SEQUENCE</scope>
</reference>
<organism evidence="1">
    <name type="scientific">uncultured Caudovirales phage</name>
    <dbReference type="NCBI Taxonomy" id="2100421"/>
    <lineage>
        <taxon>Viruses</taxon>
        <taxon>Duplodnaviria</taxon>
        <taxon>Heunggongvirae</taxon>
        <taxon>Uroviricota</taxon>
        <taxon>Caudoviricetes</taxon>
        <taxon>Peduoviridae</taxon>
        <taxon>Maltschvirus</taxon>
        <taxon>Maltschvirus maltsch</taxon>
    </lineage>
</organism>